<dbReference type="Gene3D" id="3.30.70.270">
    <property type="match status" value="1"/>
</dbReference>
<dbReference type="SUPFAM" id="SSF56672">
    <property type="entry name" value="DNA/RNA polymerases"/>
    <property type="match status" value="1"/>
</dbReference>
<accession>A0A1U7WW64</accession>
<feature type="domain" description="RNase H type-1" evidence="1">
    <location>
        <begin position="142"/>
        <end position="251"/>
    </location>
</feature>
<dbReference type="RefSeq" id="XP_009782843.1">
    <property type="nucleotide sequence ID" value="XM_009784541.1"/>
</dbReference>
<protein>
    <submittedName>
        <fullName evidence="4">Uncharacterized protein LOC104231529</fullName>
    </submittedName>
</protein>
<name>A0A1U7WW64_NICSY</name>
<gene>
    <name evidence="4" type="primary">LOC104231529</name>
</gene>
<sequence length="400" mass="45055">MKLNLEKYAFRVGSGKFLGFMVSNRGIEINSDKIKAIKEITVVNNVKAVQWLTGQIAALGRFISRLSDKSHHFFSLLKRKNNFEWTLECQYALEELKRYLSSPPLLHTPKEDKMLYLYLAVSVIEVSGVLVREGQDGATNVRGSGLGIVLKPPIGGIIRQSIKNTKLTNNEAEYEVMIAGLELAKSLGAETVKAKCDSILVVSQVNGSYEARDDKMQRYLEKIQIALCCFKEWTLVYVPREQNCEAGALANLESSAKEENLLLGTVIQLFKSVVEEGHVEINSTNLTWDWRNKYIIYLKDGKLPTDPTNRGPCETKAARFLLDENGSLYRRTLDGPVAICHGPGDKDYMLWEIHEGSCKNHSGTDSLVRKMTRAGYYWDSMEKDAREFIRKSTSVRGSLP</sequence>
<evidence type="ECO:0000313" key="3">
    <source>
        <dbReference type="Proteomes" id="UP000189701"/>
    </source>
</evidence>
<dbReference type="InterPro" id="IPR041577">
    <property type="entry name" value="RT_RNaseH_2"/>
</dbReference>
<dbReference type="OrthoDB" id="1304339at2759"/>
<reference evidence="3" key="1">
    <citation type="journal article" date="2013" name="Genome Biol.">
        <title>Reference genomes and transcriptomes of Nicotiana sylvestris and Nicotiana tomentosiformis.</title>
        <authorList>
            <person name="Sierro N."/>
            <person name="Battey J.N."/>
            <person name="Ouadi S."/>
            <person name="Bovet L."/>
            <person name="Goepfert S."/>
            <person name="Bakaher N."/>
            <person name="Peitsch M.C."/>
            <person name="Ivanov N.V."/>
        </authorList>
    </citation>
    <scope>NUCLEOTIDE SEQUENCE [LARGE SCALE GENOMIC DNA]</scope>
</reference>
<dbReference type="Pfam" id="PF17919">
    <property type="entry name" value="RT_RNaseH_2"/>
    <property type="match status" value="1"/>
</dbReference>
<dbReference type="PANTHER" id="PTHR48475">
    <property type="entry name" value="RIBONUCLEASE H"/>
    <property type="match status" value="1"/>
</dbReference>
<dbReference type="PANTHER" id="PTHR48475:SF2">
    <property type="entry name" value="RIBONUCLEASE H"/>
    <property type="match status" value="1"/>
</dbReference>
<reference evidence="4" key="2">
    <citation type="submission" date="2025-08" db="UniProtKB">
        <authorList>
            <consortium name="RefSeq"/>
        </authorList>
    </citation>
    <scope>IDENTIFICATION</scope>
    <source>
        <tissue evidence="4">Leaf</tissue>
    </source>
</reference>
<feature type="domain" description="Reverse transcriptase/retrotransposon-derived protein RNase H-like" evidence="2">
    <location>
        <begin position="85"/>
        <end position="138"/>
    </location>
</feature>
<dbReference type="Pfam" id="PF13456">
    <property type="entry name" value="RVT_3"/>
    <property type="match status" value="1"/>
</dbReference>
<dbReference type="InterPro" id="IPR043502">
    <property type="entry name" value="DNA/RNA_pol_sf"/>
</dbReference>
<dbReference type="STRING" id="4096.A0A1U7WW64"/>
<dbReference type="InterPro" id="IPR036397">
    <property type="entry name" value="RNaseH_sf"/>
</dbReference>
<dbReference type="eggNOG" id="KOG0017">
    <property type="taxonomic scope" value="Eukaryota"/>
</dbReference>
<dbReference type="GO" id="GO:0004523">
    <property type="term" value="F:RNA-DNA hybrid ribonuclease activity"/>
    <property type="evidence" value="ECO:0007669"/>
    <property type="project" value="InterPro"/>
</dbReference>
<dbReference type="Gene3D" id="1.10.340.70">
    <property type="match status" value="1"/>
</dbReference>
<proteinExistence type="predicted"/>
<keyword evidence="3" id="KW-1185">Reference proteome</keyword>
<dbReference type="Gene3D" id="3.30.420.10">
    <property type="entry name" value="Ribonuclease H-like superfamily/Ribonuclease H"/>
    <property type="match status" value="1"/>
</dbReference>
<evidence type="ECO:0000259" key="1">
    <source>
        <dbReference type="Pfam" id="PF13456"/>
    </source>
</evidence>
<dbReference type="InterPro" id="IPR002156">
    <property type="entry name" value="RNaseH_domain"/>
</dbReference>
<dbReference type="GO" id="GO:0003676">
    <property type="term" value="F:nucleic acid binding"/>
    <property type="evidence" value="ECO:0007669"/>
    <property type="project" value="InterPro"/>
</dbReference>
<dbReference type="AlphaFoldDB" id="A0A1U7WW64"/>
<dbReference type="InterPro" id="IPR043128">
    <property type="entry name" value="Rev_trsase/Diguanyl_cyclase"/>
</dbReference>
<dbReference type="Proteomes" id="UP000189701">
    <property type="component" value="Unplaced"/>
</dbReference>
<evidence type="ECO:0000313" key="4">
    <source>
        <dbReference type="RefSeq" id="XP_009782843.1"/>
    </source>
</evidence>
<dbReference type="CDD" id="cd09279">
    <property type="entry name" value="RNase_HI_like"/>
    <property type="match status" value="1"/>
</dbReference>
<evidence type="ECO:0000259" key="2">
    <source>
        <dbReference type="Pfam" id="PF17919"/>
    </source>
</evidence>
<organism evidence="3 4">
    <name type="scientific">Nicotiana sylvestris</name>
    <name type="common">Wood tobacco</name>
    <name type="synonym">South American tobacco</name>
    <dbReference type="NCBI Taxonomy" id="4096"/>
    <lineage>
        <taxon>Eukaryota</taxon>
        <taxon>Viridiplantae</taxon>
        <taxon>Streptophyta</taxon>
        <taxon>Embryophyta</taxon>
        <taxon>Tracheophyta</taxon>
        <taxon>Spermatophyta</taxon>
        <taxon>Magnoliopsida</taxon>
        <taxon>eudicotyledons</taxon>
        <taxon>Gunneridae</taxon>
        <taxon>Pentapetalae</taxon>
        <taxon>asterids</taxon>
        <taxon>lamiids</taxon>
        <taxon>Solanales</taxon>
        <taxon>Solanaceae</taxon>
        <taxon>Nicotianoideae</taxon>
        <taxon>Nicotianeae</taxon>
        <taxon>Nicotiana</taxon>
    </lineage>
</organism>